<gene>
    <name evidence="2" type="ORF">TRAPUB_12080</name>
    <name evidence="1" type="ORF">TRAPUB_6903</name>
</gene>
<dbReference type="EMBL" id="MNAD01000647">
    <property type="protein sequence ID" value="OJT11385.1"/>
    <property type="molecule type" value="Genomic_DNA"/>
</dbReference>
<evidence type="ECO:0000313" key="2">
    <source>
        <dbReference type="EMBL" id="OJT11385.1"/>
    </source>
</evidence>
<protein>
    <submittedName>
        <fullName evidence="2">Uncharacterized protein</fullName>
    </submittedName>
</protein>
<proteinExistence type="predicted"/>
<organism evidence="2 3">
    <name type="scientific">Trametes pubescens</name>
    <name type="common">White-rot fungus</name>
    <dbReference type="NCBI Taxonomy" id="154538"/>
    <lineage>
        <taxon>Eukaryota</taxon>
        <taxon>Fungi</taxon>
        <taxon>Dikarya</taxon>
        <taxon>Basidiomycota</taxon>
        <taxon>Agaricomycotina</taxon>
        <taxon>Agaricomycetes</taxon>
        <taxon>Polyporales</taxon>
        <taxon>Polyporaceae</taxon>
        <taxon>Trametes</taxon>
    </lineage>
</organism>
<name>A0A1M2VUW0_TRAPU</name>
<evidence type="ECO:0000313" key="3">
    <source>
        <dbReference type="Proteomes" id="UP000184267"/>
    </source>
</evidence>
<reference evidence="2 3" key="1">
    <citation type="submission" date="2016-10" db="EMBL/GenBank/DDBJ databases">
        <title>Genome sequence of the basidiomycete white-rot fungus Trametes pubescens.</title>
        <authorList>
            <person name="Makela M.R."/>
            <person name="Granchi Z."/>
            <person name="Peng M."/>
            <person name="De Vries R.P."/>
            <person name="Grigoriev I."/>
            <person name="Riley R."/>
            <person name="Hilden K."/>
        </authorList>
    </citation>
    <scope>NUCLEOTIDE SEQUENCE [LARGE SCALE GENOMIC DNA]</scope>
    <source>
        <strain evidence="2 3">FBCC735</strain>
    </source>
</reference>
<dbReference type="EMBL" id="MNAD01001663">
    <property type="protein sequence ID" value="OJT02561.1"/>
    <property type="molecule type" value="Genomic_DNA"/>
</dbReference>
<keyword evidence="3" id="KW-1185">Reference proteome</keyword>
<dbReference type="AlphaFoldDB" id="A0A1M2VUW0"/>
<dbReference type="STRING" id="154538.A0A1M2VUW0"/>
<comment type="caution">
    <text evidence="2">The sequence shown here is derived from an EMBL/GenBank/DDBJ whole genome shotgun (WGS) entry which is preliminary data.</text>
</comment>
<evidence type="ECO:0000313" key="1">
    <source>
        <dbReference type="EMBL" id="OJT02561.1"/>
    </source>
</evidence>
<dbReference type="Proteomes" id="UP000184267">
    <property type="component" value="Unassembled WGS sequence"/>
</dbReference>
<accession>A0A1M2VUW0</accession>
<sequence>MNPFGTLYPPVRSPHTITVQYISCAVHPGGLSIFELKEGEEPKEAIGVGDDLTLSIKKLSNGLMVALSVKITGIRVMEPNAVEFIAYRKLSVTGETRSHYVLLQVQREYARLGKWPVWSFLWNMPWRVATIPYPGVWASQLRSQIRPPLSIRRFFEPESPDVREIRALLAQYPNDFTIEVLTEDGYIHEVAMDGSDADVAV</sequence>
<dbReference type="OrthoDB" id="2721459at2759"/>